<gene>
    <name evidence="1" type="ORF">MiYa_02038</name>
</gene>
<comment type="caution">
    <text evidence="1">The sequence shown here is derived from an EMBL/GenBank/DDBJ whole genome shotgun (WGS) entry which is preliminary data.</text>
</comment>
<dbReference type="EMBL" id="BHVO01000029">
    <property type="protein sequence ID" value="GCA70505.1"/>
    <property type="molecule type" value="Genomic_DNA"/>
</dbReference>
<dbReference type="AlphaFoldDB" id="A0A5A5R6N8"/>
<proteinExistence type="predicted"/>
<accession>A0A5A5R6N8</accession>
<protein>
    <submittedName>
        <fullName evidence="1">Uncharacterized protein</fullName>
    </submittedName>
</protein>
<organism evidence="1 2">
    <name type="scientific">Microcystis aeruginosa NIES-2519</name>
    <dbReference type="NCBI Taxonomy" id="2303981"/>
    <lineage>
        <taxon>Bacteria</taxon>
        <taxon>Bacillati</taxon>
        <taxon>Cyanobacteriota</taxon>
        <taxon>Cyanophyceae</taxon>
        <taxon>Oscillatoriophycideae</taxon>
        <taxon>Chroococcales</taxon>
        <taxon>Microcystaceae</taxon>
        <taxon>Microcystis</taxon>
    </lineage>
</organism>
<evidence type="ECO:0000313" key="1">
    <source>
        <dbReference type="EMBL" id="GCA70505.1"/>
    </source>
</evidence>
<sequence length="54" mass="6122">MAFAEKHHLWVVEDNCDAVGSLYNQGFIPRKVPVYLIKKIGQIYIIMLGSEASQ</sequence>
<dbReference type="Proteomes" id="UP000323569">
    <property type="component" value="Unassembled WGS sequence"/>
</dbReference>
<reference evidence="1 2" key="1">
    <citation type="submission" date="2018-09" db="EMBL/GenBank/DDBJ databases">
        <title>Evolutionary history of phycoerythrin pigmentation in the water bloom-forming cyanobacterium Microcystis aeruginosa.</title>
        <authorList>
            <person name="Tanabe Y."/>
            <person name="Tanabe Y."/>
            <person name="Yamaguchi H."/>
        </authorList>
    </citation>
    <scope>NUCLEOTIDE SEQUENCE [LARGE SCALE GENOMIC DNA]</scope>
    <source>
        <strain evidence="1 2">NIES-2519</strain>
    </source>
</reference>
<name>A0A5A5R6N8_MICAE</name>
<evidence type="ECO:0000313" key="2">
    <source>
        <dbReference type="Proteomes" id="UP000323569"/>
    </source>
</evidence>